<name>A0ACB7FP02_NIBAL</name>
<reference evidence="1" key="1">
    <citation type="submission" date="2020-04" db="EMBL/GenBank/DDBJ databases">
        <title>A chromosome-scale assembly and high-density genetic map of the yellow drum (Nibea albiflora) genome.</title>
        <authorList>
            <person name="Xu D."/>
            <person name="Zhang W."/>
            <person name="Chen R."/>
            <person name="Tan P."/>
            <person name="Wang L."/>
            <person name="Song H."/>
            <person name="Tian L."/>
            <person name="Zhu Q."/>
            <person name="Wang B."/>
        </authorList>
    </citation>
    <scope>NUCLEOTIDE SEQUENCE</scope>
    <source>
        <strain evidence="1">ZJHYS-2018</strain>
    </source>
</reference>
<dbReference type="EMBL" id="CM024789">
    <property type="protein sequence ID" value="KAG8014886.1"/>
    <property type="molecule type" value="Genomic_DNA"/>
</dbReference>
<feature type="non-terminal residue" evidence="1">
    <location>
        <position position="70"/>
    </location>
</feature>
<proteinExistence type="predicted"/>
<protein>
    <submittedName>
        <fullName evidence="1">Uncharacterized protein</fullName>
    </submittedName>
</protein>
<dbReference type="Proteomes" id="UP000805704">
    <property type="component" value="Chromosome 1"/>
</dbReference>
<evidence type="ECO:0000313" key="1">
    <source>
        <dbReference type="EMBL" id="KAG8014886.1"/>
    </source>
</evidence>
<sequence>MQPHTGLERKEVRKGKRRGEERLTPPLCLRLIIESRQPGRLTRACHLHARRDKRQTDGEEEDGRGRRLNF</sequence>
<keyword evidence="2" id="KW-1185">Reference proteome</keyword>
<accession>A0ACB7FP02</accession>
<comment type="caution">
    <text evidence="1">The sequence shown here is derived from an EMBL/GenBank/DDBJ whole genome shotgun (WGS) entry which is preliminary data.</text>
</comment>
<gene>
    <name evidence="1" type="ORF">GBF38_003580</name>
</gene>
<organism evidence="1 2">
    <name type="scientific">Nibea albiflora</name>
    <name type="common">Yellow drum</name>
    <name type="synonym">Corvina albiflora</name>
    <dbReference type="NCBI Taxonomy" id="240163"/>
    <lineage>
        <taxon>Eukaryota</taxon>
        <taxon>Metazoa</taxon>
        <taxon>Chordata</taxon>
        <taxon>Craniata</taxon>
        <taxon>Vertebrata</taxon>
        <taxon>Euteleostomi</taxon>
        <taxon>Actinopterygii</taxon>
        <taxon>Neopterygii</taxon>
        <taxon>Teleostei</taxon>
        <taxon>Neoteleostei</taxon>
        <taxon>Acanthomorphata</taxon>
        <taxon>Eupercaria</taxon>
        <taxon>Sciaenidae</taxon>
        <taxon>Nibea</taxon>
    </lineage>
</organism>
<evidence type="ECO:0000313" key="2">
    <source>
        <dbReference type="Proteomes" id="UP000805704"/>
    </source>
</evidence>